<dbReference type="CDD" id="cd03747">
    <property type="entry name" value="Ntn_PGA_like"/>
    <property type="match status" value="1"/>
</dbReference>
<evidence type="ECO:0000256" key="3">
    <source>
        <dbReference type="ARBA" id="ARBA00023145"/>
    </source>
</evidence>
<dbReference type="Proteomes" id="UP000307657">
    <property type="component" value="Unassembled WGS sequence"/>
</dbReference>
<accession>A0A4U0ER88</accession>
<dbReference type="PANTHER" id="PTHR34218">
    <property type="entry name" value="PEPTIDASE S45 PENICILLIN AMIDASE"/>
    <property type="match status" value="1"/>
</dbReference>
<feature type="active site" description="Nucleophile" evidence="4">
    <location>
        <position position="248"/>
    </location>
</feature>
<dbReference type="GO" id="GO:0017000">
    <property type="term" value="P:antibiotic biosynthetic process"/>
    <property type="evidence" value="ECO:0007669"/>
    <property type="project" value="InterPro"/>
</dbReference>
<name>A0A4U0ER88_9FLAO</name>
<dbReference type="InterPro" id="IPR014395">
    <property type="entry name" value="Pen/GL7ACA/AHL_acylase"/>
</dbReference>
<dbReference type="Gene3D" id="1.10.1400.10">
    <property type="match status" value="1"/>
</dbReference>
<dbReference type="Gene3D" id="3.60.20.10">
    <property type="entry name" value="Glutamine Phosphoribosylpyrophosphate, subunit 1, domain 1"/>
    <property type="match status" value="1"/>
</dbReference>
<dbReference type="Gene3D" id="2.30.120.10">
    <property type="match status" value="1"/>
</dbReference>
<comment type="cofactor">
    <cofactor evidence="5">
        <name>Ca(2+)</name>
        <dbReference type="ChEBI" id="CHEBI:29108"/>
    </cofactor>
    <text evidence="5">Binds 1 Ca(2+) ion per dimer.</text>
</comment>
<dbReference type="EMBL" id="SUPL01000006">
    <property type="protein sequence ID" value="TJY34078.1"/>
    <property type="molecule type" value="Genomic_DNA"/>
</dbReference>
<keyword evidence="5" id="KW-0106">Calcium</keyword>
<organism evidence="6 7">
    <name type="scientific">Pontimicrobium aquaticum</name>
    <dbReference type="NCBI Taxonomy" id="2565367"/>
    <lineage>
        <taxon>Bacteria</taxon>
        <taxon>Pseudomonadati</taxon>
        <taxon>Bacteroidota</taxon>
        <taxon>Flavobacteriia</taxon>
        <taxon>Flavobacteriales</taxon>
        <taxon>Flavobacteriaceae</taxon>
        <taxon>Pontimicrobium</taxon>
    </lineage>
</organism>
<dbReference type="Pfam" id="PF01804">
    <property type="entry name" value="Penicil_amidase"/>
    <property type="match status" value="1"/>
</dbReference>
<sequence length="794" mass="90183">MRILKKILLGILILLILVAISGYIYVNSLKPQYSGSLELQGLKAEVSTYFDDYGIPHIYAQNEEDAFTTLGYMHAQDRLWQMELIKRIAPGRLSEILGKELVPTDTFFATLGIEEATKKAIAKIDKNSNAYKLAMAYIHGVNQFIEEGATPIEFTLVGVEKQPYQLKDMYNTFGYMAFSFAMAQKTDPMLTAIQEKLGADYLKDLDVLSNPNSTFIKNSKPNIEVFQELSSQIAQVTQNLPISQFVGSNSWVVSPKKTSTGNVIFANDPHIAYSQPSVWYEAHIVTPNYEMYGYHLAGVAFPILGHNRNYAYGLTMFENDDIDFYLETNHPTDKNQYKTPNGYKSYRKQTKTIKVKDEEDVVLDVLTSRHGPIMTHVQDEILHDNPVAMSWIYTQHDIKILDAVYGMSHAKSMDDVREAVSLIHAPGLNVMYGDAKGNVAWWAAGQLYTHKDHVNPKFVLDGASGEDDIVEYLDFSNNPMAENPEWNYVYSANNQPDSIAGMLYPGYYLPEDRAKRIVELLEPKNDWNIESISQMILDVTSPIAPTIVKESIDVMNISSFSDNQKEAFEVLKSWEGDYTKASIGSTIYQRFIYKYFENTFRDELGDVLFEQLLKTHLLKRTIVKQISNDDSVWWEDITTDTKESKADILTQSFKDAVNNLEKQLGVDISKWKWENVHTLEHGHALAAVETLRPYFNVGPFKVGGTEEVIDNKAFDYNDSGLYDVKVGPSTRRIIDFSDVENSISILPTGQSGNPFSKHYDDQADMYSKGEFRKMKMNKEEIIEASRLLKVTPKN</sequence>
<comment type="similarity">
    <text evidence="1">Belongs to the peptidase S45 family.</text>
</comment>
<dbReference type="GO" id="GO:0016811">
    <property type="term" value="F:hydrolase activity, acting on carbon-nitrogen (but not peptide) bonds, in linear amides"/>
    <property type="evidence" value="ECO:0007669"/>
    <property type="project" value="InterPro"/>
</dbReference>
<dbReference type="PIRSF" id="PIRSF001227">
    <property type="entry name" value="Pen_acylase"/>
    <property type="match status" value="1"/>
</dbReference>
<feature type="binding site" evidence="5">
    <location>
        <position position="323"/>
    </location>
    <ligand>
        <name>Ca(2+)</name>
        <dbReference type="ChEBI" id="CHEBI:29108"/>
    </ligand>
</feature>
<keyword evidence="5" id="KW-0479">Metal-binding</keyword>
<keyword evidence="7" id="KW-1185">Reference proteome</keyword>
<feature type="binding site" evidence="5">
    <location>
        <position position="320"/>
    </location>
    <ligand>
        <name>Ca(2+)</name>
        <dbReference type="ChEBI" id="CHEBI:29108"/>
    </ligand>
</feature>
<dbReference type="InterPro" id="IPR023343">
    <property type="entry name" value="Penicillin_amidase_dom1"/>
</dbReference>
<dbReference type="Gene3D" id="1.10.439.10">
    <property type="entry name" value="Penicillin Amidohydrolase, domain 1"/>
    <property type="match status" value="1"/>
</dbReference>
<dbReference type="InterPro" id="IPR002692">
    <property type="entry name" value="S45"/>
</dbReference>
<evidence type="ECO:0000256" key="5">
    <source>
        <dbReference type="PIRSR" id="PIRSR001227-2"/>
    </source>
</evidence>
<dbReference type="PANTHER" id="PTHR34218:SF5">
    <property type="entry name" value="PENICILLIN ACYLASE FAMILY PROTEIN"/>
    <property type="match status" value="1"/>
</dbReference>
<protein>
    <submittedName>
        <fullName evidence="6">Penicillin acylase family protein</fullName>
    </submittedName>
</protein>
<dbReference type="RefSeq" id="WP_136844434.1">
    <property type="nucleotide sequence ID" value="NZ_SUPL01000006.1"/>
</dbReference>
<evidence type="ECO:0000313" key="7">
    <source>
        <dbReference type="Proteomes" id="UP000307657"/>
    </source>
</evidence>
<keyword evidence="3" id="KW-0865">Zymogen</keyword>
<reference evidence="6 7" key="1">
    <citation type="submission" date="2019-04" db="EMBL/GenBank/DDBJ databases">
        <title>Lacinutrix sp. nov., isolated from marine water.</title>
        <authorList>
            <person name="Kim W."/>
        </authorList>
    </citation>
    <scope>NUCLEOTIDE SEQUENCE [LARGE SCALE GENOMIC DNA]</scope>
    <source>
        <strain evidence="6 7">CAU 1491</strain>
    </source>
</reference>
<dbReference type="AlphaFoldDB" id="A0A4U0ER88"/>
<evidence type="ECO:0000256" key="4">
    <source>
        <dbReference type="PIRSR" id="PIRSR001227-1"/>
    </source>
</evidence>
<dbReference type="OrthoDB" id="9759796at2"/>
<keyword evidence="2" id="KW-0378">Hydrolase</keyword>
<proteinExistence type="inferred from homology"/>
<dbReference type="InterPro" id="IPR043146">
    <property type="entry name" value="Penicillin_amidase_N_B-knob"/>
</dbReference>
<dbReference type="GO" id="GO:0046872">
    <property type="term" value="F:metal ion binding"/>
    <property type="evidence" value="ECO:0007669"/>
    <property type="project" value="UniProtKB-KW"/>
</dbReference>
<gene>
    <name evidence="6" type="ORF">E5167_12240</name>
</gene>
<evidence type="ECO:0000256" key="1">
    <source>
        <dbReference type="ARBA" id="ARBA00006586"/>
    </source>
</evidence>
<evidence type="ECO:0000256" key="2">
    <source>
        <dbReference type="ARBA" id="ARBA00022801"/>
    </source>
</evidence>
<comment type="caution">
    <text evidence="6">The sequence shown here is derived from an EMBL/GenBank/DDBJ whole genome shotgun (WGS) entry which is preliminary data.</text>
</comment>
<dbReference type="InterPro" id="IPR043147">
    <property type="entry name" value="Penicillin_amidase_A-knob"/>
</dbReference>
<evidence type="ECO:0000313" key="6">
    <source>
        <dbReference type="EMBL" id="TJY34078.1"/>
    </source>
</evidence>
<dbReference type="InterPro" id="IPR029055">
    <property type="entry name" value="Ntn_hydrolases_N"/>
</dbReference>
<dbReference type="SUPFAM" id="SSF56235">
    <property type="entry name" value="N-terminal nucleophile aminohydrolases (Ntn hydrolases)"/>
    <property type="match status" value="1"/>
</dbReference>